<dbReference type="SUPFAM" id="SSF51556">
    <property type="entry name" value="Metallo-dependent hydrolases"/>
    <property type="match status" value="1"/>
</dbReference>
<dbReference type="PANTHER" id="PTHR32027">
    <property type="entry name" value="CYTOSINE DEAMINASE"/>
    <property type="match status" value="1"/>
</dbReference>
<keyword evidence="2" id="KW-1185">Reference proteome</keyword>
<comment type="caution">
    <text evidence="1">The sequence shown here is derived from an EMBL/GenBank/DDBJ whole genome shotgun (WGS) entry which is preliminary data.</text>
</comment>
<dbReference type="NCBIfam" id="NF005365">
    <property type="entry name" value="PRK06886.1"/>
    <property type="match status" value="1"/>
</dbReference>
<organism evidence="1 2">
    <name type="scientific">Orbus sasakiae</name>
    <dbReference type="NCBI Taxonomy" id="1078475"/>
    <lineage>
        <taxon>Bacteria</taxon>
        <taxon>Pseudomonadati</taxon>
        <taxon>Pseudomonadota</taxon>
        <taxon>Gammaproteobacteria</taxon>
        <taxon>Orbales</taxon>
        <taxon>Orbaceae</taxon>
        <taxon>Orbus</taxon>
    </lineage>
</organism>
<evidence type="ECO:0008006" key="3">
    <source>
        <dbReference type="Google" id="ProtNLM"/>
    </source>
</evidence>
<dbReference type="EMBL" id="BAABHY010000001">
    <property type="protein sequence ID" value="GAA5107236.1"/>
    <property type="molecule type" value="Genomic_DNA"/>
</dbReference>
<dbReference type="Gene3D" id="3.20.20.140">
    <property type="entry name" value="Metal-dependent hydrolases"/>
    <property type="match status" value="1"/>
</dbReference>
<dbReference type="InterPro" id="IPR052349">
    <property type="entry name" value="Metallo-hydrolase_Enzymes"/>
</dbReference>
<reference evidence="2" key="1">
    <citation type="journal article" date="2019" name="Int. J. Syst. Evol. Microbiol.">
        <title>The Global Catalogue of Microorganisms (GCM) 10K type strain sequencing project: providing services to taxonomists for standard genome sequencing and annotation.</title>
        <authorList>
            <consortium name="The Broad Institute Genomics Platform"/>
            <consortium name="The Broad Institute Genome Sequencing Center for Infectious Disease"/>
            <person name="Wu L."/>
            <person name="Ma J."/>
        </authorList>
    </citation>
    <scope>NUCLEOTIDE SEQUENCE [LARGE SCALE GENOMIC DNA]</scope>
    <source>
        <strain evidence="2">JCM 18050</strain>
    </source>
</reference>
<evidence type="ECO:0000313" key="1">
    <source>
        <dbReference type="EMBL" id="GAA5107236.1"/>
    </source>
</evidence>
<accession>A0ABP9N7A6</accession>
<gene>
    <name evidence="1" type="ORF">GCM10023211_08140</name>
</gene>
<protein>
    <recommendedName>
        <fullName evidence="3">Amidohydrolase-related domain-containing protein</fullName>
    </recommendedName>
</protein>
<evidence type="ECO:0000313" key="2">
    <source>
        <dbReference type="Proteomes" id="UP001500171"/>
    </source>
</evidence>
<dbReference type="PANTHER" id="PTHR32027:SF0">
    <property type="entry name" value="CYTOSINE DEAMINASE"/>
    <property type="match status" value="1"/>
</dbReference>
<proteinExistence type="predicted"/>
<dbReference type="InterPro" id="IPR032466">
    <property type="entry name" value="Metal_Hydrolase"/>
</dbReference>
<name>A0ABP9N7A6_9GAMM</name>
<dbReference type="Proteomes" id="UP001500171">
    <property type="component" value="Unassembled WGS sequence"/>
</dbReference>
<sequence length="353" mass="40175">MPAIYERNSKREREIIMTNKDILLASRDQSLKAYLINSIKQNGGWVNAHMHADRAFTITRDSFDVYQKQTLMQKWDTLDRIKAAMSEDDYYRHFSMAVERMIEQGVTVMGSFIDIDPIAQERAIKAAIKARETYKNDITIKLVNQTLKGVIDKEARYWFDKGADLVDIIGGLPRRDERDHGVGMGLVHLDVLMQTGKKLGKMVHVHVDQFNSQDEVETEQLTDKTIEHGMHGKVVAIHSISITAHSLEYRQKLYQKMKEAKMMVIACPFAWIDSPRREDQGPTRNSLTPVDELSTAGIPVAIGTDNISDYMLPFSTGNMWEELKLLVTGCRYTDLDNVINVATKNGRLVLGIE</sequence>